<keyword evidence="2" id="KW-1185">Reference proteome</keyword>
<accession>A0ABR2ZR48</accession>
<comment type="caution">
    <text evidence="1">The sequence shown here is derived from an EMBL/GenBank/DDBJ whole genome shotgun (WGS) entry which is preliminary data.</text>
</comment>
<sequence length="156" mass="17891">MPLSDTDVIDLLSILPTLTDFTFHEQWACIYSPKDGWKEVEPGIHHTAMTVTSTLLERLTAPAFTFDAFATNRYPLLPKLKSLRLAVLHHFDADSTFVEMVKSRWFIPKSETMEKMIEVALTVLYRDLDPKIYEPLKIIERDGMRLTVMGNGAYIV</sequence>
<evidence type="ECO:0000313" key="2">
    <source>
        <dbReference type="Proteomes" id="UP001437256"/>
    </source>
</evidence>
<organism evidence="1 2">
    <name type="scientific">Marasmius tenuissimus</name>
    <dbReference type="NCBI Taxonomy" id="585030"/>
    <lineage>
        <taxon>Eukaryota</taxon>
        <taxon>Fungi</taxon>
        <taxon>Dikarya</taxon>
        <taxon>Basidiomycota</taxon>
        <taxon>Agaricomycotina</taxon>
        <taxon>Agaricomycetes</taxon>
        <taxon>Agaricomycetidae</taxon>
        <taxon>Agaricales</taxon>
        <taxon>Marasmiineae</taxon>
        <taxon>Marasmiaceae</taxon>
        <taxon>Marasmius</taxon>
    </lineage>
</organism>
<evidence type="ECO:0000313" key="1">
    <source>
        <dbReference type="EMBL" id="KAL0064061.1"/>
    </source>
</evidence>
<gene>
    <name evidence="1" type="ORF">AAF712_009027</name>
</gene>
<dbReference type="Proteomes" id="UP001437256">
    <property type="component" value="Unassembled WGS sequence"/>
</dbReference>
<name>A0ABR2ZR48_9AGAR</name>
<proteinExistence type="predicted"/>
<protein>
    <submittedName>
        <fullName evidence="1">Uncharacterized protein</fullName>
    </submittedName>
</protein>
<dbReference type="EMBL" id="JBBXMP010000068">
    <property type="protein sequence ID" value="KAL0064061.1"/>
    <property type="molecule type" value="Genomic_DNA"/>
</dbReference>
<reference evidence="1 2" key="1">
    <citation type="submission" date="2024-05" db="EMBL/GenBank/DDBJ databases">
        <title>A draft genome resource for the thread blight pathogen Marasmius tenuissimus strain MS-2.</title>
        <authorList>
            <person name="Yulfo-Soto G.E."/>
            <person name="Baruah I.K."/>
            <person name="Amoako-Attah I."/>
            <person name="Bukari Y."/>
            <person name="Meinhardt L.W."/>
            <person name="Bailey B.A."/>
            <person name="Cohen S.P."/>
        </authorList>
    </citation>
    <scope>NUCLEOTIDE SEQUENCE [LARGE SCALE GENOMIC DNA]</scope>
    <source>
        <strain evidence="1 2">MS-2</strain>
    </source>
</reference>